<keyword evidence="9" id="KW-1185">Reference proteome</keyword>
<accession>A0AAD5D8D7</accession>
<dbReference type="Gene3D" id="1.10.510.10">
    <property type="entry name" value="Transferase(Phosphotransferase) domain 1"/>
    <property type="match status" value="1"/>
</dbReference>
<dbReference type="AlphaFoldDB" id="A0AAD5D8D7"/>
<dbReference type="SUPFAM" id="SSF56112">
    <property type="entry name" value="Protein kinase-like (PK-like)"/>
    <property type="match status" value="1"/>
</dbReference>
<dbReference type="FunFam" id="1.10.510.10:FF:000095">
    <property type="entry name" value="protein STRUBBELIG-RECEPTOR FAMILY 8"/>
    <property type="match status" value="1"/>
</dbReference>
<evidence type="ECO:0000256" key="5">
    <source>
        <dbReference type="ARBA" id="ARBA00022840"/>
    </source>
</evidence>
<evidence type="ECO:0000256" key="3">
    <source>
        <dbReference type="ARBA" id="ARBA00022741"/>
    </source>
</evidence>
<dbReference type="Proteomes" id="UP001206925">
    <property type="component" value="Unassembled WGS sequence"/>
</dbReference>
<dbReference type="PROSITE" id="PS00107">
    <property type="entry name" value="PROTEIN_KINASE_ATP"/>
    <property type="match status" value="1"/>
</dbReference>
<dbReference type="InterPro" id="IPR000719">
    <property type="entry name" value="Prot_kinase_dom"/>
</dbReference>
<evidence type="ECO:0000313" key="9">
    <source>
        <dbReference type="Proteomes" id="UP001206925"/>
    </source>
</evidence>
<name>A0AAD5D8D7_AMBAR</name>
<gene>
    <name evidence="8" type="ORF">M8C21_021686</name>
</gene>
<dbReference type="PANTHER" id="PTHR47983:SF3">
    <property type="entry name" value="OS05G0135800 PROTEIN"/>
    <property type="match status" value="1"/>
</dbReference>
<sequence>TDVPALQVGELKEITPGLEVVELKKITHNYDAISVPFLQMDELKDITGNFGTISKIGEGLFGRVYHGVLRSGQPAAIKMLYSREQPGMEFLVQVFKASTLSHDNVLLTSMLQMDLFGIFFMARSKGTQQPGPVLTWAQRVKISIGVAKGLQYLHNTANIIHRNIKSSNVLLFADHLAKITDFEFSNQDYISTCDYNLGCRAPEYIMTGQASFNSDVYSFGVVLLELLTGRKPIDFTLPRSNQSLVIWATPWLAEDKVKRCVDVRLNGEYPLKAVAKMAAVAALCTQYEPEFRPHMGIVVKALQPLLDRSLHVPSEALI</sequence>
<organism evidence="8 9">
    <name type="scientific">Ambrosia artemisiifolia</name>
    <name type="common">Common ragweed</name>
    <dbReference type="NCBI Taxonomy" id="4212"/>
    <lineage>
        <taxon>Eukaryota</taxon>
        <taxon>Viridiplantae</taxon>
        <taxon>Streptophyta</taxon>
        <taxon>Embryophyta</taxon>
        <taxon>Tracheophyta</taxon>
        <taxon>Spermatophyta</taxon>
        <taxon>Magnoliopsida</taxon>
        <taxon>eudicotyledons</taxon>
        <taxon>Gunneridae</taxon>
        <taxon>Pentapetalae</taxon>
        <taxon>asterids</taxon>
        <taxon>campanulids</taxon>
        <taxon>Asterales</taxon>
        <taxon>Asteraceae</taxon>
        <taxon>Asteroideae</taxon>
        <taxon>Heliantheae alliance</taxon>
        <taxon>Heliantheae</taxon>
        <taxon>Ambrosia</taxon>
    </lineage>
</organism>
<keyword evidence="1" id="KW-0597">Phosphoprotein</keyword>
<keyword evidence="3 6" id="KW-0547">Nucleotide-binding</keyword>
<evidence type="ECO:0000256" key="1">
    <source>
        <dbReference type="ARBA" id="ARBA00022553"/>
    </source>
</evidence>
<proteinExistence type="predicted"/>
<dbReference type="InterPro" id="IPR017441">
    <property type="entry name" value="Protein_kinase_ATP_BS"/>
</dbReference>
<dbReference type="PROSITE" id="PS50011">
    <property type="entry name" value="PROTEIN_KINASE_DOM"/>
    <property type="match status" value="1"/>
</dbReference>
<dbReference type="PANTHER" id="PTHR47983">
    <property type="entry name" value="PTO-INTERACTING PROTEIN 1-LIKE"/>
    <property type="match status" value="1"/>
</dbReference>
<evidence type="ECO:0000256" key="4">
    <source>
        <dbReference type="ARBA" id="ARBA00022777"/>
    </source>
</evidence>
<keyword evidence="2" id="KW-0808">Transferase</keyword>
<reference evidence="8" key="1">
    <citation type="submission" date="2022-06" db="EMBL/GenBank/DDBJ databases">
        <title>Uncovering the hologenomic basis of an extraordinary plant invasion.</title>
        <authorList>
            <person name="Bieker V.C."/>
            <person name="Martin M.D."/>
            <person name="Gilbert T."/>
            <person name="Hodgins K."/>
            <person name="Battlay P."/>
            <person name="Petersen B."/>
            <person name="Wilson J."/>
        </authorList>
    </citation>
    <scope>NUCLEOTIDE SEQUENCE</scope>
    <source>
        <strain evidence="8">AA19_3_7</strain>
        <tissue evidence="8">Leaf</tissue>
    </source>
</reference>
<evidence type="ECO:0000256" key="2">
    <source>
        <dbReference type="ARBA" id="ARBA00022679"/>
    </source>
</evidence>
<feature type="binding site" evidence="6">
    <location>
        <position position="78"/>
    </location>
    <ligand>
        <name>ATP</name>
        <dbReference type="ChEBI" id="CHEBI:30616"/>
    </ligand>
</feature>
<feature type="domain" description="Protein kinase" evidence="7">
    <location>
        <begin position="50"/>
        <end position="306"/>
    </location>
</feature>
<dbReference type="InterPro" id="IPR001245">
    <property type="entry name" value="Ser-Thr/Tyr_kinase_cat_dom"/>
</dbReference>
<evidence type="ECO:0000256" key="6">
    <source>
        <dbReference type="PROSITE-ProRule" id="PRU10141"/>
    </source>
</evidence>
<feature type="non-terminal residue" evidence="8">
    <location>
        <position position="318"/>
    </location>
</feature>
<dbReference type="GO" id="GO:0005524">
    <property type="term" value="F:ATP binding"/>
    <property type="evidence" value="ECO:0007669"/>
    <property type="project" value="UniProtKB-UniRule"/>
</dbReference>
<keyword evidence="5 6" id="KW-0067">ATP-binding</keyword>
<dbReference type="InterPro" id="IPR011009">
    <property type="entry name" value="Kinase-like_dom_sf"/>
</dbReference>
<dbReference type="Pfam" id="PF07714">
    <property type="entry name" value="PK_Tyr_Ser-Thr"/>
    <property type="match status" value="1"/>
</dbReference>
<dbReference type="EMBL" id="JAMZMK010001579">
    <property type="protein sequence ID" value="KAI7755222.1"/>
    <property type="molecule type" value="Genomic_DNA"/>
</dbReference>
<comment type="caution">
    <text evidence="8">The sequence shown here is derived from an EMBL/GenBank/DDBJ whole genome shotgun (WGS) entry which is preliminary data.</text>
</comment>
<evidence type="ECO:0000259" key="7">
    <source>
        <dbReference type="PROSITE" id="PS50011"/>
    </source>
</evidence>
<evidence type="ECO:0000313" key="8">
    <source>
        <dbReference type="EMBL" id="KAI7755222.1"/>
    </source>
</evidence>
<dbReference type="Gene3D" id="3.30.200.20">
    <property type="entry name" value="Phosphorylase Kinase, domain 1"/>
    <property type="match status" value="1"/>
</dbReference>
<dbReference type="GO" id="GO:0004672">
    <property type="term" value="F:protein kinase activity"/>
    <property type="evidence" value="ECO:0007669"/>
    <property type="project" value="InterPro"/>
</dbReference>
<dbReference type="InterPro" id="IPR052101">
    <property type="entry name" value="Plant_StressResp_Kinase"/>
</dbReference>
<keyword evidence="4" id="KW-0418">Kinase</keyword>
<protein>
    <recommendedName>
        <fullName evidence="7">Protein kinase domain-containing protein</fullName>
    </recommendedName>
</protein>